<evidence type="ECO:0000256" key="2">
    <source>
        <dbReference type="ARBA" id="ARBA00023125"/>
    </source>
</evidence>
<keyword evidence="6" id="KW-1185">Reference proteome</keyword>
<dbReference type="InterPro" id="IPR050204">
    <property type="entry name" value="AraC_XylS_family_regulators"/>
</dbReference>
<evidence type="ECO:0000313" key="6">
    <source>
        <dbReference type="Proteomes" id="UP000612899"/>
    </source>
</evidence>
<reference evidence="5" key="1">
    <citation type="submission" date="2021-01" db="EMBL/GenBank/DDBJ databases">
        <title>Whole genome shotgun sequence of Rhizocola hellebori NBRC 109834.</title>
        <authorList>
            <person name="Komaki H."/>
            <person name="Tamura T."/>
        </authorList>
    </citation>
    <scope>NUCLEOTIDE SEQUENCE</scope>
    <source>
        <strain evidence="5">NBRC 109834</strain>
    </source>
</reference>
<evidence type="ECO:0000256" key="1">
    <source>
        <dbReference type="ARBA" id="ARBA00023015"/>
    </source>
</evidence>
<dbReference type="InterPro" id="IPR018060">
    <property type="entry name" value="HTH_AraC"/>
</dbReference>
<proteinExistence type="predicted"/>
<dbReference type="Pfam" id="PF12833">
    <property type="entry name" value="HTH_18"/>
    <property type="match status" value="1"/>
</dbReference>
<organism evidence="5 6">
    <name type="scientific">Rhizocola hellebori</name>
    <dbReference type="NCBI Taxonomy" id="1392758"/>
    <lineage>
        <taxon>Bacteria</taxon>
        <taxon>Bacillati</taxon>
        <taxon>Actinomycetota</taxon>
        <taxon>Actinomycetes</taxon>
        <taxon>Micromonosporales</taxon>
        <taxon>Micromonosporaceae</taxon>
        <taxon>Rhizocola</taxon>
    </lineage>
</organism>
<accession>A0A8J3VL51</accession>
<dbReference type="EMBL" id="BONY01000120">
    <property type="protein sequence ID" value="GIH11139.1"/>
    <property type="molecule type" value="Genomic_DNA"/>
</dbReference>
<sequence>MVRVRQVRTDTRGIVDPGELMRRVSFRRLAAAEPLRRWVEHYWLIDWELAEPFEQHVVPHPSVNIVFQRYAQEPELVELSGIGLELFSQKLEGAGRVAGVQFRPGGFRPFHDAPVSTLTGRRIALPAPEEPLLDNDDDALCGQRLDAYLFGLDPQPDPLADEAMRMVDAIRADRGIRRVEDFAAGQRLSTRGLQRLFAEYVGVSPKWVILRYRIHEAIELASPDVDWGRLAAELGYSDQAHLVRDFSHTLGVSPTAYTRSA</sequence>
<dbReference type="SUPFAM" id="SSF46689">
    <property type="entry name" value="Homeodomain-like"/>
    <property type="match status" value="1"/>
</dbReference>
<evidence type="ECO:0000259" key="4">
    <source>
        <dbReference type="PROSITE" id="PS01124"/>
    </source>
</evidence>
<name>A0A8J3VL51_9ACTN</name>
<dbReference type="PROSITE" id="PS01124">
    <property type="entry name" value="HTH_ARAC_FAMILY_2"/>
    <property type="match status" value="1"/>
</dbReference>
<dbReference type="PANTHER" id="PTHR46796:SF15">
    <property type="entry name" value="BLL1074 PROTEIN"/>
    <property type="match status" value="1"/>
</dbReference>
<dbReference type="Pfam" id="PF20240">
    <property type="entry name" value="DUF6597"/>
    <property type="match status" value="1"/>
</dbReference>
<dbReference type="AlphaFoldDB" id="A0A8J3VL51"/>
<dbReference type="GO" id="GO:0043565">
    <property type="term" value="F:sequence-specific DNA binding"/>
    <property type="evidence" value="ECO:0007669"/>
    <property type="project" value="InterPro"/>
</dbReference>
<keyword evidence="1" id="KW-0805">Transcription regulation</keyword>
<protein>
    <submittedName>
        <fullName evidence="5">AraC family transcriptional regulator</fullName>
    </submittedName>
</protein>
<dbReference type="SMART" id="SM00342">
    <property type="entry name" value="HTH_ARAC"/>
    <property type="match status" value="1"/>
</dbReference>
<keyword evidence="2" id="KW-0238">DNA-binding</keyword>
<feature type="domain" description="HTH araC/xylS-type" evidence="4">
    <location>
        <begin position="161"/>
        <end position="260"/>
    </location>
</feature>
<dbReference type="Gene3D" id="1.10.10.60">
    <property type="entry name" value="Homeodomain-like"/>
    <property type="match status" value="1"/>
</dbReference>
<dbReference type="GO" id="GO:0003700">
    <property type="term" value="F:DNA-binding transcription factor activity"/>
    <property type="evidence" value="ECO:0007669"/>
    <property type="project" value="InterPro"/>
</dbReference>
<evidence type="ECO:0000313" key="5">
    <source>
        <dbReference type="EMBL" id="GIH11139.1"/>
    </source>
</evidence>
<dbReference type="InterPro" id="IPR046532">
    <property type="entry name" value="DUF6597"/>
</dbReference>
<evidence type="ECO:0000256" key="3">
    <source>
        <dbReference type="ARBA" id="ARBA00023163"/>
    </source>
</evidence>
<gene>
    <name evidence="5" type="ORF">Rhe02_92060</name>
</gene>
<dbReference type="PANTHER" id="PTHR46796">
    <property type="entry name" value="HTH-TYPE TRANSCRIPTIONAL ACTIVATOR RHAS-RELATED"/>
    <property type="match status" value="1"/>
</dbReference>
<keyword evidence="3" id="KW-0804">Transcription</keyword>
<dbReference type="Proteomes" id="UP000612899">
    <property type="component" value="Unassembled WGS sequence"/>
</dbReference>
<dbReference type="InterPro" id="IPR009057">
    <property type="entry name" value="Homeodomain-like_sf"/>
</dbReference>
<comment type="caution">
    <text evidence="5">The sequence shown here is derived from an EMBL/GenBank/DDBJ whole genome shotgun (WGS) entry which is preliminary data.</text>
</comment>